<feature type="region of interest" description="Disordered" evidence="1">
    <location>
        <begin position="1"/>
        <end position="44"/>
    </location>
</feature>
<evidence type="ECO:0000256" key="1">
    <source>
        <dbReference type="SAM" id="MobiDB-lite"/>
    </source>
</evidence>
<feature type="compositionally biased region" description="Low complexity" evidence="1">
    <location>
        <begin position="117"/>
        <end position="132"/>
    </location>
</feature>
<dbReference type="Gramene" id="OMERI10G01020.1">
    <property type="protein sequence ID" value="OMERI10G01020.1"/>
    <property type="gene ID" value="OMERI10G01020"/>
</dbReference>
<accession>A0A0E0EVH1</accession>
<dbReference type="EnsemblPlants" id="OMERI10G01020.1">
    <property type="protein sequence ID" value="OMERI10G01020.1"/>
    <property type="gene ID" value="OMERI10G01020"/>
</dbReference>
<evidence type="ECO:0000313" key="2">
    <source>
        <dbReference type="EnsemblPlants" id="OMERI10G01020.1"/>
    </source>
</evidence>
<proteinExistence type="predicted"/>
<feature type="region of interest" description="Disordered" evidence="1">
    <location>
        <begin position="106"/>
        <end position="132"/>
    </location>
</feature>
<keyword evidence="3" id="KW-1185">Reference proteome</keyword>
<feature type="compositionally biased region" description="Basic and acidic residues" evidence="1">
    <location>
        <begin position="32"/>
        <end position="42"/>
    </location>
</feature>
<dbReference type="HOGENOM" id="CLU_1920437_0_0_1"/>
<name>A0A0E0EVH1_9ORYZ</name>
<dbReference type="AlphaFoldDB" id="A0A0E0EVH1"/>
<reference evidence="2" key="1">
    <citation type="submission" date="2015-04" db="UniProtKB">
        <authorList>
            <consortium name="EnsemblPlants"/>
        </authorList>
    </citation>
    <scope>IDENTIFICATION</scope>
</reference>
<protein>
    <submittedName>
        <fullName evidence="2">Uncharacterized protein</fullName>
    </submittedName>
</protein>
<organism evidence="2">
    <name type="scientific">Oryza meridionalis</name>
    <dbReference type="NCBI Taxonomy" id="40149"/>
    <lineage>
        <taxon>Eukaryota</taxon>
        <taxon>Viridiplantae</taxon>
        <taxon>Streptophyta</taxon>
        <taxon>Embryophyta</taxon>
        <taxon>Tracheophyta</taxon>
        <taxon>Spermatophyta</taxon>
        <taxon>Magnoliopsida</taxon>
        <taxon>Liliopsida</taxon>
        <taxon>Poales</taxon>
        <taxon>Poaceae</taxon>
        <taxon>BOP clade</taxon>
        <taxon>Oryzoideae</taxon>
        <taxon>Oryzeae</taxon>
        <taxon>Oryzinae</taxon>
        <taxon>Oryza</taxon>
    </lineage>
</organism>
<evidence type="ECO:0000313" key="3">
    <source>
        <dbReference type="Proteomes" id="UP000008021"/>
    </source>
</evidence>
<sequence>MDGDGDLRNAPAAVENGRSTASAPSGLRAVKGRRETIQRPSEDATYARNCAEAHPGARNRRNDLAAGLEEERFDLLNGSASDLFLRQTSFWDASDAFGAVARSTMVESTGTAKRRTAAPWTPRTPTSASSCA</sequence>
<reference evidence="2" key="2">
    <citation type="submission" date="2018-05" db="EMBL/GenBank/DDBJ databases">
        <title>OmerRS3 (Oryza meridionalis Reference Sequence Version 3).</title>
        <authorList>
            <person name="Zhang J."/>
            <person name="Kudrna D."/>
            <person name="Lee S."/>
            <person name="Talag J."/>
            <person name="Welchert J."/>
            <person name="Wing R.A."/>
        </authorList>
    </citation>
    <scope>NUCLEOTIDE SEQUENCE [LARGE SCALE GENOMIC DNA]</scope>
    <source>
        <strain evidence="2">cv. OR44</strain>
    </source>
</reference>
<dbReference type="Proteomes" id="UP000008021">
    <property type="component" value="Chromosome 10"/>
</dbReference>